<dbReference type="PANTHER" id="PTHR48007">
    <property type="entry name" value="LEUCINE-RICH REPEAT RECEPTOR-LIKE PROTEIN KINASE PXC1"/>
    <property type="match status" value="1"/>
</dbReference>
<evidence type="ECO:0000256" key="4">
    <source>
        <dbReference type="ARBA" id="ARBA00022729"/>
    </source>
</evidence>
<evidence type="ECO:0000313" key="12">
    <source>
        <dbReference type="EMBL" id="KAF5178162.1"/>
    </source>
</evidence>
<evidence type="ECO:0000256" key="1">
    <source>
        <dbReference type="ARBA" id="ARBA00004370"/>
    </source>
</evidence>
<keyword evidence="4 10" id="KW-0732">Signal</keyword>
<keyword evidence="12" id="KW-0808">Transferase</keyword>
<keyword evidence="5" id="KW-0677">Repeat</keyword>
<evidence type="ECO:0000256" key="3">
    <source>
        <dbReference type="ARBA" id="ARBA00022692"/>
    </source>
</evidence>
<evidence type="ECO:0000256" key="2">
    <source>
        <dbReference type="ARBA" id="ARBA00022614"/>
    </source>
</evidence>
<sequence length="313" mass="35087">MDKTSTWIPLTTLVFVLLLISSASAITDASDGMMFEHFFGYILFMFHALFSVFFDLISRIAMNFLISEYFVYCLGFNVSALQDLYRTLSYPAQLTGWKSKGGDPCEEQWKGISCNGSSIIYIKLNGLDLGGYLGEQLNLMNLKQLDLSSNHIQGEIPSLLPPNATTIDLSCNDFNMSIPYSLNSMIRLRHLNFSHNALTGPIGNVFTSLHNLKQMDLSFNNFTGDLPSSFGNLRNLTGLYLQNNKFTCSVIFFANLPLVDLNIQDNHFSGVIPKNFSHVPNIKIEGNAFEVGTFEYLLQRFGAVIKLCSVVDW</sequence>
<proteinExistence type="predicted"/>
<evidence type="ECO:0000256" key="6">
    <source>
        <dbReference type="ARBA" id="ARBA00022989"/>
    </source>
</evidence>
<feature type="domain" description="Leucine-rich repeat-containing N-terminal plant-type" evidence="11">
    <location>
        <begin position="79"/>
        <end position="115"/>
    </location>
</feature>
<name>A0A7J6V1C3_THATH</name>
<dbReference type="InterPro" id="IPR032675">
    <property type="entry name" value="LRR_dom_sf"/>
</dbReference>
<reference evidence="12 13" key="1">
    <citation type="submission" date="2020-06" db="EMBL/GenBank/DDBJ databases">
        <title>Transcriptomic and genomic resources for Thalictrum thalictroides and T. hernandezii: Facilitating candidate gene discovery in an emerging model plant lineage.</title>
        <authorList>
            <person name="Arias T."/>
            <person name="Riano-Pachon D.M."/>
            <person name="Di Stilio V.S."/>
        </authorList>
    </citation>
    <scope>NUCLEOTIDE SEQUENCE [LARGE SCALE GENOMIC DNA]</scope>
    <source>
        <strain evidence="13">cv. WT478/WT964</strain>
        <tissue evidence="12">Leaves</tissue>
    </source>
</reference>
<keyword evidence="7 9" id="KW-0472">Membrane</keyword>
<organism evidence="12 13">
    <name type="scientific">Thalictrum thalictroides</name>
    <name type="common">Rue-anemone</name>
    <name type="synonym">Anemone thalictroides</name>
    <dbReference type="NCBI Taxonomy" id="46969"/>
    <lineage>
        <taxon>Eukaryota</taxon>
        <taxon>Viridiplantae</taxon>
        <taxon>Streptophyta</taxon>
        <taxon>Embryophyta</taxon>
        <taxon>Tracheophyta</taxon>
        <taxon>Spermatophyta</taxon>
        <taxon>Magnoliopsida</taxon>
        <taxon>Ranunculales</taxon>
        <taxon>Ranunculaceae</taxon>
        <taxon>Thalictroideae</taxon>
        <taxon>Thalictrum</taxon>
    </lineage>
</organism>
<dbReference type="SUPFAM" id="SSF52058">
    <property type="entry name" value="L domain-like"/>
    <property type="match status" value="1"/>
</dbReference>
<evidence type="ECO:0000256" key="7">
    <source>
        <dbReference type="ARBA" id="ARBA00023136"/>
    </source>
</evidence>
<protein>
    <submittedName>
        <fullName evidence="12">Leucine-rich repeat receptor protein kinase ems1</fullName>
    </submittedName>
</protein>
<dbReference type="Pfam" id="PF00560">
    <property type="entry name" value="LRR_1"/>
    <property type="match status" value="2"/>
</dbReference>
<dbReference type="InterPro" id="IPR013210">
    <property type="entry name" value="LRR_N_plant-typ"/>
</dbReference>
<evidence type="ECO:0000256" key="10">
    <source>
        <dbReference type="SAM" id="SignalP"/>
    </source>
</evidence>
<dbReference type="EMBL" id="JABWDY010040374">
    <property type="protein sequence ID" value="KAF5178162.1"/>
    <property type="molecule type" value="Genomic_DNA"/>
</dbReference>
<evidence type="ECO:0000259" key="11">
    <source>
        <dbReference type="Pfam" id="PF08263"/>
    </source>
</evidence>
<evidence type="ECO:0000313" key="13">
    <source>
        <dbReference type="Proteomes" id="UP000554482"/>
    </source>
</evidence>
<dbReference type="InterPro" id="IPR046959">
    <property type="entry name" value="PRK1-6/SRF4-like"/>
</dbReference>
<dbReference type="PROSITE" id="PS51450">
    <property type="entry name" value="LRR"/>
    <property type="match status" value="1"/>
</dbReference>
<keyword evidence="13" id="KW-1185">Reference proteome</keyword>
<dbReference type="GO" id="GO:0016301">
    <property type="term" value="F:kinase activity"/>
    <property type="evidence" value="ECO:0007669"/>
    <property type="project" value="UniProtKB-KW"/>
</dbReference>
<keyword evidence="6 9" id="KW-1133">Transmembrane helix</keyword>
<evidence type="ECO:0000256" key="5">
    <source>
        <dbReference type="ARBA" id="ARBA00022737"/>
    </source>
</evidence>
<dbReference type="GO" id="GO:0016020">
    <property type="term" value="C:membrane"/>
    <property type="evidence" value="ECO:0007669"/>
    <property type="project" value="UniProtKB-SubCell"/>
</dbReference>
<dbReference type="OrthoDB" id="1055097at2759"/>
<dbReference type="FunFam" id="3.80.10.10:FF:000062">
    <property type="entry name" value="protein STRUBBELIG-RECEPTOR FAMILY 3"/>
    <property type="match status" value="1"/>
</dbReference>
<dbReference type="AlphaFoldDB" id="A0A7J6V1C3"/>
<dbReference type="Pfam" id="PF08263">
    <property type="entry name" value="LRRNT_2"/>
    <property type="match status" value="1"/>
</dbReference>
<keyword evidence="8 12" id="KW-0675">Receptor</keyword>
<feature type="signal peptide" evidence="10">
    <location>
        <begin position="1"/>
        <end position="25"/>
    </location>
</feature>
<evidence type="ECO:0000256" key="9">
    <source>
        <dbReference type="SAM" id="Phobius"/>
    </source>
</evidence>
<feature type="transmembrane region" description="Helical" evidence="9">
    <location>
        <begin position="35"/>
        <end position="57"/>
    </location>
</feature>
<dbReference type="Pfam" id="PF13855">
    <property type="entry name" value="LRR_8"/>
    <property type="match status" value="1"/>
</dbReference>
<dbReference type="Proteomes" id="UP000554482">
    <property type="component" value="Unassembled WGS sequence"/>
</dbReference>
<keyword evidence="3 9" id="KW-0812">Transmembrane</keyword>
<gene>
    <name evidence="12" type="ORF">FRX31_032251</name>
</gene>
<dbReference type="PANTHER" id="PTHR48007:SF56">
    <property type="entry name" value="LOW QUALITY PROTEIN: PROTEIN STRUBBELIG-RECEPTOR FAMILY 2"/>
    <property type="match status" value="1"/>
</dbReference>
<keyword evidence="12" id="KW-0418">Kinase</keyword>
<evidence type="ECO:0000256" key="8">
    <source>
        <dbReference type="ARBA" id="ARBA00023170"/>
    </source>
</evidence>
<comment type="caution">
    <text evidence="12">The sequence shown here is derived from an EMBL/GenBank/DDBJ whole genome shotgun (WGS) entry which is preliminary data.</text>
</comment>
<accession>A0A7J6V1C3</accession>
<feature type="chain" id="PRO_5029502546" evidence="10">
    <location>
        <begin position="26"/>
        <end position="313"/>
    </location>
</feature>
<comment type="subcellular location">
    <subcellularLocation>
        <location evidence="1">Membrane</location>
    </subcellularLocation>
</comment>
<dbReference type="InterPro" id="IPR001611">
    <property type="entry name" value="Leu-rich_rpt"/>
</dbReference>
<keyword evidence="2" id="KW-0433">Leucine-rich repeat</keyword>
<dbReference type="Gene3D" id="3.80.10.10">
    <property type="entry name" value="Ribonuclease Inhibitor"/>
    <property type="match status" value="1"/>
</dbReference>